<keyword evidence="3" id="KW-1185">Reference proteome</keyword>
<dbReference type="EMBL" id="KE145354">
    <property type="protein sequence ID" value="EPE35471.1"/>
    <property type="molecule type" value="Genomic_DNA"/>
</dbReference>
<dbReference type="GeneID" id="19470212"/>
<evidence type="ECO:0000256" key="1">
    <source>
        <dbReference type="SAM" id="MobiDB-lite"/>
    </source>
</evidence>
<feature type="region of interest" description="Disordered" evidence="1">
    <location>
        <begin position="107"/>
        <end position="128"/>
    </location>
</feature>
<dbReference type="OrthoDB" id="3492129at2759"/>
<proteinExistence type="predicted"/>
<dbReference type="RefSeq" id="XP_008077550.1">
    <property type="nucleotide sequence ID" value="XM_008079359.1"/>
</dbReference>
<organism evidence="2 3">
    <name type="scientific">Glarea lozoyensis (strain ATCC 20868 / MF5171)</name>
    <dbReference type="NCBI Taxonomy" id="1116229"/>
    <lineage>
        <taxon>Eukaryota</taxon>
        <taxon>Fungi</taxon>
        <taxon>Dikarya</taxon>
        <taxon>Ascomycota</taxon>
        <taxon>Pezizomycotina</taxon>
        <taxon>Leotiomycetes</taxon>
        <taxon>Helotiales</taxon>
        <taxon>Helotiaceae</taxon>
        <taxon>Glarea</taxon>
    </lineage>
</organism>
<dbReference type="HOGENOM" id="CLU_062490_0_0_1"/>
<protein>
    <submittedName>
        <fullName evidence="2">Uncharacterized protein</fullName>
    </submittedName>
</protein>
<dbReference type="OMA" id="HIEYALH"/>
<evidence type="ECO:0000313" key="2">
    <source>
        <dbReference type="EMBL" id="EPE35471.1"/>
    </source>
</evidence>
<feature type="compositionally biased region" description="Basic residues" evidence="1">
    <location>
        <begin position="235"/>
        <end position="244"/>
    </location>
</feature>
<dbReference type="Proteomes" id="UP000016922">
    <property type="component" value="Unassembled WGS sequence"/>
</dbReference>
<name>S3DU44_GLAL2</name>
<feature type="compositionally biased region" description="Polar residues" evidence="1">
    <location>
        <begin position="107"/>
        <end position="122"/>
    </location>
</feature>
<feature type="compositionally biased region" description="Polar residues" evidence="1">
    <location>
        <begin position="245"/>
        <end position="254"/>
    </location>
</feature>
<feature type="region of interest" description="Disordered" evidence="1">
    <location>
        <begin position="227"/>
        <end position="269"/>
    </location>
</feature>
<evidence type="ECO:0000313" key="3">
    <source>
        <dbReference type="Proteomes" id="UP000016922"/>
    </source>
</evidence>
<dbReference type="KEGG" id="glz:GLAREA_11170"/>
<reference evidence="2 3" key="1">
    <citation type="journal article" date="2013" name="BMC Genomics">
        <title>Genomics-driven discovery of the pneumocandin biosynthetic gene cluster in the fungus Glarea lozoyensis.</title>
        <authorList>
            <person name="Chen L."/>
            <person name="Yue Q."/>
            <person name="Zhang X."/>
            <person name="Xiang M."/>
            <person name="Wang C."/>
            <person name="Li S."/>
            <person name="Che Y."/>
            <person name="Ortiz-Lopez F.J."/>
            <person name="Bills G.F."/>
            <person name="Liu X."/>
            <person name="An Z."/>
        </authorList>
    </citation>
    <scope>NUCLEOTIDE SEQUENCE [LARGE SCALE GENOMIC DNA]</scope>
    <source>
        <strain evidence="3">ATCC 20868 / MF5171</strain>
    </source>
</reference>
<sequence>MAASTVMGVRALGHEKPSLLESDHPVKRRGPSINIYSTSKNSEICLPSPSILAAQAFYIQQKAYKAPITPPEPENTTRKAQEVWQIQSAVPSSPDIASTLEQFKISARSTPESPDNDNTTSLVPPRRQSVATTAADVPFLYIHSHLRTWGQTYLSNKSSADAFINPMVSRRLSMVMIPESTLPDSPTTTTIRARVLPIDKSRKPFLLRRQFDLTDLRAAIPLSSERKTLGGAPVRPRRSGRNRRASTQMLSAKTSPKDRDSLKTPLSRLGSGPTPIHVTYALHFLPVLAALLLSGHVRKGDTIDLPLPNPDSWAEVVGWVYTGNPVALSDGARENVEYLGGVVEGA</sequence>
<gene>
    <name evidence="2" type="ORF">GLAREA_11170</name>
</gene>
<dbReference type="AlphaFoldDB" id="S3DU44"/>
<dbReference type="eggNOG" id="ENOG502RJJE">
    <property type="taxonomic scope" value="Eukaryota"/>
</dbReference>
<accession>S3DU44</accession>